<evidence type="ECO:0000256" key="3">
    <source>
        <dbReference type="ARBA" id="ARBA00022448"/>
    </source>
</evidence>
<dbReference type="OrthoDB" id="9802264at2"/>
<dbReference type="InterPro" id="IPR003439">
    <property type="entry name" value="ABC_transporter-like_ATP-bd"/>
</dbReference>
<protein>
    <submittedName>
        <fullName evidence="7">Spermidine/putrescine ABC transporter ATP-binding protein</fullName>
    </submittedName>
</protein>
<dbReference type="Gene3D" id="3.40.50.300">
    <property type="entry name" value="P-loop containing nucleotide triphosphate hydrolases"/>
    <property type="match status" value="1"/>
</dbReference>
<evidence type="ECO:0000256" key="2">
    <source>
        <dbReference type="ARBA" id="ARBA00005417"/>
    </source>
</evidence>
<evidence type="ECO:0000256" key="5">
    <source>
        <dbReference type="ARBA" id="ARBA00022840"/>
    </source>
</evidence>
<dbReference type="SUPFAM" id="SSF50331">
    <property type="entry name" value="MOP-like"/>
    <property type="match status" value="1"/>
</dbReference>
<dbReference type="InterPro" id="IPR003593">
    <property type="entry name" value="AAA+_ATPase"/>
</dbReference>
<dbReference type="Proteomes" id="UP000241444">
    <property type="component" value="Unassembled WGS sequence"/>
</dbReference>
<name>A0A2P7BMQ1_9HYPH</name>
<dbReference type="InterPro" id="IPR008995">
    <property type="entry name" value="Mo/tungstate-bd_C_term_dom"/>
</dbReference>
<dbReference type="PANTHER" id="PTHR42781">
    <property type="entry name" value="SPERMIDINE/PUTRESCINE IMPORT ATP-BINDING PROTEIN POTA"/>
    <property type="match status" value="1"/>
</dbReference>
<dbReference type="PROSITE" id="PS50893">
    <property type="entry name" value="ABC_TRANSPORTER_2"/>
    <property type="match status" value="1"/>
</dbReference>
<evidence type="ECO:0000256" key="4">
    <source>
        <dbReference type="ARBA" id="ARBA00022741"/>
    </source>
</evidence>
<keyword evidence="8" id="KW-1185">Reference proteome</keyword>
<keyword evidence="3" id="KW-0813">Transport</keyword>
<comment type="caution">
    <text evidence="7">The sequence shown here is derived from an EMBL/GenBank/DDBJ whole genome shotgun (WGS) entry which is preliminary data.</text>
</comment>
<evidence type="ECO:0000313" key="7">
    <source>
        <dbReference type="EMBL" id="PSH67725.1"/>
    </source>
</evidence>
<dbReference type="SUPFAM" id="SSF52540">
    <property type="entry name" value="P-loop containing nucleoside triphosphate hydrolases"/>
    <property type="match status" value="1"/>
</dbReference>
<gene>
    <name evidence="7" type="ORF">CU102_17760</name>
</gene>
<reference evidence="8" key="1">
    <citation type="submission" date="2017-11" db="EMBL/GenBank/DDBJ databases">
        <authorList>
            <person name="Kuznetsova I."/>
            <person name="Sazanova A."/>
            <person name="Chirak E."/>
            <person name="Safronova V."/>
            <person name="Willems A."/>
        </authorList>
    </citation>
    <scope>NUCLEOTIDE SEQUENCE [LARGE SCALE GENOMIC DNA]</scope>
    <source>
        <strain evidence="8">STM 196</strain>
    </source>
</reference>
<dbReference type="SMART" id="SM00382">
    <property type="entry name" value="AAA"/>
    <property type="match status" value="1"/>
</dbReference>
<keyword evidence="4" id="KW-0547">Nucleotide-binding</keyword>
<dbReference type="GO" id="GO:0016887">
    <property type="term" value="F:ATP hydrolysis activity"/>
    <property type="evidence" value="ECO:0007669"/>
    <property type="project" value="InterPro"/>
</dbReference>
<dbReference type="PROSITE" id="PS00211">
    <property type="entry name" value="ABC_TRANSPORTER_1"/>
    <property type="match status" value="1"/>
</dbReference>
<dbReference type="EMBL" id="PGGO01000013">
    <property type="protein sequence ID" value="PSH67725.1"/>
    <property type="molecule type" value="Genomic_DNA"/>
</dbReference>
<dbReference type="InterPro" id="IPR013611">
    <property type="entry name" value="Transp-assoc_OB_typ2"/>
</dbReference>
<comment type="similarity">
    <text evidence="2">Belongs to the ABC transporter superfamily.</text>
</comment>
<feature type="domain" description="ABC transporter" evidence="6">
    <location>
        <begin position="19"/>
        <end position="249"/>
    </location>
</feature>
<keyword evidence="5 7" id="KW-0067">ATP-binding</keyword>
<evidence type="ECO:0000313" key="8">
    <source>
        <dbReference type="Proteomes" id="UP000241444"/>
    </source>
</evidence>
<accession>A0A2P7BMQ1</accession>
<dbReference type="InterPro" id="IPR027417">
    <property type="entry name" value="P-loop_NTPase"/>
</dbReference>
<evidence type="ECO:0000259" key="6">
    <source>
        <dbReference type="PROSITE" id="PS50893"/>
    </source>
</evidence>
<organism evidence="7 8">
    <name type="scientific">Phyllobacterium brassicacearum</name>
    <dbReference type="NCBI Taxonomy" id="314235"/>
    <lineage>
        <taxon>Bacteria</taxon>
        <taxon>Pseudomonadati</taxon>
        <taxon>Pseudomonadota</taxon>
        <taxon>Alphaproteobacteria</taxon>
        <taxon>Hyphomicrobiales</taxon>
        <taxon>Phyllobacteriaceae</taxon>
        <taxon>Phyllobacterium</taxon>
    </lineage>
</organism>
<dbReference type="Pfam" id="PF08402">
    <property type="entry name" value="TOBE_2"/>
    <property type="match status" value="1"/>
</dbReference>
<dbReference type="RefSeq" id="WP_106712438.1">
    <property type="nucleotide sequence ID" value="NZ_PGGO01000013.1"/>
</dbReference>
<dbReference type="GO" id="GO:0005524">
    <property type="term" value="F:ATP binding"/>
    <property type="evidence" value="ECO:0007669"/>
    <property type="project" value="UniProtKB-KW"/>
</dbReference>
<dbReference type="GO" id="GO:0043190">
    <property type="term" value="C:ATP-binding cassette (ABC) transporter complex"/>
    <property type="evidence" value="ECO:0007669"/>
    <property type="project" value="InterPro"/>
</dbReference>
<evidence type="ECO:0000256" key="1">
    <source>
        <dbReference type="ARBA" id="ARBA00004417"/>
    </source>
</evidence>
<comment type="subcellular location">
    <subcellularLocation>
        <location evidence="1">Cell inner membrane</location>
        <topology evidence="1">Peripheral membrane protein</topology>
    </subcellularLocation>
</comment>
<dbReference type="InterPro" id="IPR017871">
    <property type="entry name" value="ABC_transporter-like_CS"/>
</dbReference>
<dbReference type="FunFam" id="3.40.50.300:FF:000042">
    <property type="entry name" value="Maltose/maltodextrin ABC transporter, ATP-binding protein"/>
    <property type="match status" value="1"/>
</dbReference>
<dbReference type="PANTHER" id="PTHR42781:SF4">
    <property type="entry name" value="SPERMIDINE_PUTRESCINE IMPORT ATP-BINDING PROTEIN POTA"/>
    <property type="match status" value="1"/>
</dbReference>
<sequence>MMHQTIKRDGVETIGDPYLCLEGMNKKYGLVEVISNLNLAVRKGELIALLGPSGCGKTTTLRMIAGLIAPTAGRITVGGRDVTQIAPHGRDMGLVFQSYALFPHMTVAKNVAFGLEMRGLSRADIANKVAKALGMVQLEHLAERKPRELSGGQQQRVALARALVIEPSILLLDEPLSNLDAKLRDEMRTQIRDIQQQLGITTVFVTHDQVEALSMCDRIVVMKGGLIEQVGTPHEIYERPATPFVASFVGRTNRVKGKRTADGCIRIGSSMIRSARPAVQDDVMVMVRPHRIHIDWNAASTEQQGETANRMAAVLSRITFVGDVIQYHFDVGGSEFIVEESTKKSQVSRDQGDKAVLSWSVEDTLVFGADQ</sequence>
<proteinExistence type="inferred from homology"/>
<dbReference type="InterPro" id="IPR050093">
    <property type="entry name" value="ABC_SmlMolc_Importer"/>
</dbReference>
<dbReference type="Gene3D" id="2.40.50.100">
    <property type="match status" value="1"/>
</dbReference>
<dbReference type="GO" id="GO:0140359">
    <property type="term" value="F:ABC-type transporter activity"/>
    <property type="evidence" value="ECO:0007669"/>
    <property type="project" value="UniProtKB-ARBA"/>
</dbReference>
<dbReference type="AlphaFoldDB" id="A0A2P7BMQ1"/>
<dbReference type="Pfam" id="PF00005">
    <property type="entry name" value="ABC_tran"/>
    <property type="match status" value="1"/>
</dbReference>